<evidence type="ECO:0000256" key="3">
    <source>
        <dbReference type="ARBA" id="ARBA00013368"/>
    </source>
</evidence>
<dbReference type="AlphaFoldDB" id="A0A5Q2N8P3"/>
<reference evidence="6" key="1">
    <citation type="submission" date="2019-11" db="EMBL/GenBank/DDBJ databases">
        <title>Genome sequence of Heliorestis convoluta strain HH, an alkaliphilic and minimalistic phototrophic bacterium from a soda lake in Egypt.</title>
        <authorList>
            <person name="Dewey E.D."/>
            <person name="Stokes L.M."/>
            <person name="Burchell B.M."/>
            <person name="Shaffer K.N."/>
            <person name="Huntington A.M."/>
            <person name="Baker J.M."/>
            <person name="Nadendla S."/>
            <person name="Giglio M.G."/>
            <person name="Touchman J.W."/>
            <person name="Blankenship R.E."/>
            <person name="Madigan M.T."/>
            <person name="Sattley W.M."/>
        </authorList>
    </citation>
    <scope>NUCLEOTIDE SEQUENCE [LARGE SCALE GENOMIC DNA]</scope>
    <source>
        <strain evidence="6">HH</strain>
    </source>
</reference>
<dbReference type="Pfam" id="PF13558">
    <property type="entry name" value="SbcC_Walker_B"/>
    <property type="match status" value="1"/>
</dbReference>
<evidence type="ECO:0000256" key="1">
    <source>
        <dbReference type="ARBA" id="ARBA00006930"/>
    </source>
</evidence>
<dbReference type="OrthoDB" id="9795626at2"/>
<feature type="coiled-coil region" evidence="4">
    <location>
        <begin position="86"/>
        <end position="152"/>
    </location>
</feature>
<dbReference type="PANTHER" id="PTHR32114:SF2">
    <property type="entry name" value="ABC TRANSPORTER ABCH.3"/>
    <property type="match status" value="1"/>
</dbReference>
<proteinExistence type="inferred from homology"/>
<evidence type="ECO:0000256" key="2">
    <source>
        <dbReference type="ARBA" id="ARBA00011322"/>
    </source>
</evidence>
<comment type="subunit">
    <text evidence="2">Heterodimer of SbcC and SbcD.</text>
</comment>
<evidence type="ECO:0000256" key="4">
    <source>
        <dbReference type="SAM" id="Coils"/>
    </source>
</evidence>
<dbReference type="PANTHER" id="PTHR32114">
    <property type="entry name" value="ABC TRANSPORTER ABCH.3"/>
    <property type="match status" value="1"/>
</dbReference>
<dbReference type="InterPro" id="IPR027417">
    <property type="entry name" value="P-loop_NTPase"/>
</dbReference>
<dbReference type="SUPFAM" id="SSF52540">
    <property type="entry name" value="P-loop containing nucleoside triphosphate hydrolases"/>
    <property type="match status" value="1"/>
</dbReference>
<dbReference type="Proteomes" id="UP000366051">
    <property type="component" value="Chromosome"/>
</dbReference>
<evidence type="ECO:0000313" key="5">
    <source>
        <dbReference type="EMBL" id="QGG48620.1"/>
    </source>
</evidence>
<organism evidence="5 6">
    <name type="scientific">Heliorestis convoluta</name>
    <dbReference type="NCBI Taxonomy" id="356322"/>
    <lineage>
        <taxon>Bacteria</taxon>
        <taxon>Bacillati</taxon>
        <taxon>Bacillota</taxon>
        <taxon>Clostridia</taxon>
        <taxon>Eubacteriales</taxon>
        <taxon>Heliobacteriaceae</taxon>
        <taxon>Heliorestis</taxon>
    </lineage>
</organism>
<dbReference type="RefSeq" id="WP_153725756.1">
    <property type="nucleotide sequence ID" value="NZ_CP045875.1"/>
</dbReference>
<gene>
    <name evidence="5" type="ORF">FTV88_2527</name>
</gene>
<protein>
    <recommendedName>
        <fullName evidence="3">Nuclease SbcCD subunit C</fullName>
    </recommendedName>
</protein>
<keyword evidence="6" id="KW-1185">Reference proteome</keyword>
<name>A0A5Q2N8P3_9FIRM</name>
<accession>A0A5Q2N8P3</accession>
<dbReference type="KEGG" id="hcv:FTV88_2527"/>
<sequence length="338" mass="39366">MKKKLATIRVEEKQSYDTYQEGEKDHRQSKEKLTKIESAWERAQQELDQGTQKAIDEMEKEGFLRRDDLLNALLDEKELEKKKEWIEAYLDQSKEMQREIKALKNQLENRKKITREEVNHQEQLFQEGQKKFEEATRKRGAVEQAHQEIQRKHQRWKELSHRHKNLMQENRLLERLKLLLRGDRFVEFLAQEQIEFVAQQASEQLKMMTQNRYALEISSDGGFVIRDDANGSVRRPVASLSGGETFQASLALALALSAQIQLQGRYPLEFFFLDEGFGSLDAESLDVVIATLERLQLGNRSIGVISHVQELQQRLHRRLIVSQKDGILGGSQVRVEIG</sequence>
<evidence type="ECO:0000313" key="6">
    <source>
        <dbReference type="Proteomes" id="UP000366051"/>
    </source>
</evidence>
<dbReference type="EMBL" id="CP045875">
    <property type="protein sequence ID" value="QGG48620.1"/>
    <property type="molecule type" value="Genomic_DNA"/>
</dbReference>
<keyword evidence="4" id="KW-0175">Coiled coil</keyword>
<dbReference type="Gene3D" id="3.40.50.300">
    <property type="entry name" value="P-loop containing nucleotide triphosphate hydrolases"/>
    <property type="match status" value="1"/>
</dbReference>
<comment type="similarity">
    <text evidence="1">Belongs to the SMC family. SbcC subfamily.</text>
</comment>